<dbReference type="InterPro" id="IPR037518">
    <property type="entry name" value="MPN"/>
</dbReference>
<dbReference type="PROSITE" id="PS50249">
    <property type="entry name" value="MPN"/>
    <property type="match status" value="1"/>
</dbReference>
<dbReference type="PROSITE" id="PS01302">
    <property type="entry name" value="UPF0758"/>
    <property type="match status" value="1"/>
</dbReference>
<evidence type="ECO:0000256" key="3">
    <source>
        <dbReference type="ARBA" id="ARBA00022723"/>
    </source>
</evidence>
<dbReference type="CDD" id="cd08071">
    <property type="entry name" value="MPN_DUF2466"/>
    <property type="match status" value="1"/>
</dbReference>
<dbReference type="Proteomes" id="UP000264146">
    <property type="component" value="Chromosome"/>
</dbReference>
<keyword evidence="4" id="KW-0378">Hydrolase</keyword>
<dbReference type="NCBIfam" id="NF000642">
    <property type="entry name" value="PRK00024.1"/>
    <property type="match status" value="1"/>
</dbReference>
<dbReference type="EMBL" id="LR962863">
    <property type="protein sequence ID" value="CAD7359543.1"/>
    <property type="molecule type" value="Genomic_DNA"/>
</dbReference>
<dbReference type="Gene3D" id="3.40.140.10">
    <property type="entry name" value="Cytidine Deaminase, domain 2"/>
    <property type="match status" value="1"/>
</dbReference>
<keyword evidence="3" id="KW-0479">Metal-binding</keyword>
<dbReference type="Pfam" id="PF20582">
    <property type="entry name" value="UPF0758_N"/>
    <property type="match status" value="1"/>
</dbReference>
<dbReference type="PANTHER" id="PTHR30471:SF3">
    <property type="entry name" value="UPF0758 PROTEIN YEES-RELATED"/>
    <property type="match status" value="1"/>
</dbReference>
<keyword evidence="2" id="KW-0645">Protease</keyword>
<reference evidence="10" key="1">
    <citation type="submission" date="2018-06" db="EMBL/GenBank/DDBJ databases">
        <authorList>
            <consortium name="Pathogen Informatics"/>
            <person name="Doyle S."/>
        </authorList>
    </citation>
    <scope>NUCLEOTIDE SEQUENCE [LARGE SCALE GENOMIC DNA]</scope>
    <source>
        <strain evidence="10">NCTC12218</strain>
    </source>
</reference>
<dbReference type="SUPFAM" id="SSF47781">
    <property type="entry name" value="RuvA domain 2-like"/>
    <property type="match status" value="1"/>
</dbReference>
<keyword evidence="6" id="KW-0482">Metalloprotease</keyword>
<name>A0A7Z7QPS0_STASC</name>
<dbReference type="SUPFAM" id="SSF102712">
    <property type="entry name" value="JAB1/MPN domain"/>
    <property type="match status" value="1"/>
</dbReference>
<dbReference type="PANTHER" id="PTHR30471">
    <property type="entry name" value="DNA REPAIR PROTEIN RADC"/>
    <property type="match status" value="1"/>
</dbReference>
<accession>A0A7Z7QPS0</accession>
<evidence type="ECO:0000313" key="10">
    <source>
        <dbReference type="EMBL" id="SUM88552.1"/>
    </source>
</evidence>
<dbReference type="InterPro" id="IPR025657">
    <property type="entry name" value="RadC_JAB"/>
</dbReference>
<dbReference type="InterPro" id="IPR020891">
    <property type="entry name" value="UPF0758_CS"/>
</dbReference>
<dbReference type="GO" id="GO:0008237">
    <property type="term" value="F:metallopeptidase activity"/>
    <property type="evidence" value="ECO:0007669"/>
    <property type="project" value="UniProtKB-KW"/>
</dbReference>
<dbReference type="InterPro" id="IPR046778">
    <property type="entry name" value="UPF0758_N"/>
</dbReference>
<dbReference type="InterPro" id="IPR010994">
    <property type="entry name" value="RuvA_2-like"/>
</dbReference>
<sequence>MTRIRDLSIDEKPKERLIQFGSQALSNTELLAILINTGSRGHSRIDIASNMLSQCQSLSQIKNLSLAELESFEGIGRNKAVTLLSVFEICQRLAREKTRTLSEPIHTPQQIAERFYPKFNGCHQEHFVLIILNTKHQIIHEQTLFIGTLNSAVIHPREIFKTALKWSAHAIIVLHNHPSGDVTPSKADIETTKRLIVCGEAMGIDVLDHIIVGDSNYVSILSEIDL</sequence>
<dbReference type="GO" id="GO:0046872">
    <property type="term" value="F:metal ion binding"/>
    <property type="evidence" value="ECO:0007669"/>
    <property type="project" value="UniProtKB-KW"/>
</dbReference>
<dbReference type="Gene3D" id="1.10.150.20">
    <property type="entry name" value="5' to 3' exonuclease, C-terminal subdomain"/>
    <property type="match status" value="1"/>
</dbReference>
<dbReference type="RefSeq" id="WP_126496242.1">
    <property type="nucleotide sequence ID" value="NZ_LR962863.1"/>
</dbReference>
<evidence type="ECO:0000256" key="7">
    <source>
        <dbReference type="RuleBase" id="RU003797"/>
    </source>
</evidence>
<evidence type="ECO:0000256" key="1">
    <source>
        <dbReference type="ARBA" id="ARBA00010243"/>
    </source>
</evidence>
<dbReference type="InterPro" id="IPR001405">
    <property type="entry name" value="UPF0758"/>
</dbReference>
<reference evidence="9 11" key="2">
    <citation type="submission" date="2020-11" db="EMBL/GenBank/DDBJ databases">
        <authorList>
            <consortium name="Pathogen Informatics"/>
        </authorList>
    </citation>
    <scope>NUCLEOTIDE SEQUENCE [LARGE SCALE GENOMIC DNA]</scope>
    <source>
        <strain evidence="9 11">NCTC12218</strain>
    </source>
</reference>
<protein>
    <submittedName>
        <fullName evidence="10">DNA repair protein RadC</fullName>
    </submittedName>
</protein>
<dbReference type="Pfam" id="PF04002">
    <property type="entry name" value="RadC"/>
    <property type="match status" value="1"/>
</dbReference>
<gene>
    <name evidence="10" type="ORF">NCTC12218_01196</name>
</gene>
<proteinExistence type="inferred from homology"/>
<dbReference type="GO" id="GO:0006508">
    <property type="term" value="P:proteolysis"/>
    <property type="evidence" value="ECO:0007669"/>
    <property type="project" value="UniProtKB-KW"/>
</dbReference>
<evidence type="ECO:0000256" key="4">
    <source>
        <dbReference type="ARBA" id="ARBA00022801"/>
    </source>
</evidence>
<evidence type="ECO:0000259" key="8">
    <source>
        <dbReference type="PROSITE" id="PS50249"/>
    </source>
</evidence>
<feature type="domain" description="MPN" evidence="8">
    <location>
        <begin position="104"/>
        <end position="226"/>
    </location>
</feature>
<dbReference type="NCBIfam" id="TIGR00608">
    <property type="entry name" value="radc"/>
    <property type="match status" value="1"/>
</dbReference>
<keyword evidence="5" id="KW-0862">Zinc</keyword>
<dbReference type="AlphaFoldDB" id="A0A7Z7QPS0"/>
<evidence type="ECO:0000256" key="5">
    <source>
        <dbReference type="ARBA" id="ARBA00022833"/>
    </source>
</evidence>
<evidence type="ECO:0000313" key="9">
    <source>
        <dbReference type="EMBL" id="CAD7359543.1"/>
    </source>
</evidence>
<evidence type="ECO:0000256" key="6">
    <source>
        <dbReference type="ARBA" id="ARBA00023049"/>
    </source>
</evidence>
<evidence type="ECO:0000313" key="11">
    <source>
        <dbReference type="Proteomes" id="UP000264146"/>
    </source>
</evidence>
<dbReference type="EMBL" id="UHEF01000001">
    <property type="protein sequence ID" value="SUM88552.1"/>
    <property type="molecule type" value="Genomic_DNA"/>
</dbReference>
<organism evidence="10">
    <name type="scientific">Staphylococcus schleiferi</name>
    <dbReference type="NCBI Taxonomy" id="1295"/>
    <lineage>
        <taxon>Bacteria</taxon>
        <taxon>Bacillati</taxon>
        <taxon>Bacillota</taxon>
        <taxon>Bacilli</taxon>
        <taxon>Bacillales</taxon>
        <taxon>Staphylococcaceae</taxon>
        <taxon>Staphylococcus</taxon>
    </lineage>
</organism>
<comment type="similarity">
    <text evidence="1 7">Belongs to the UPF0758 family.</text>
</comment>
<evidence type="ECO:0000256" key="2">
    <source>
        <dbReference type="ARBA" id="ARBA00022670"/>
    </source>
</evidence>